<proteinExistence type="predicted"/>
<name>I4EGG0_9BACT</name>
<dbReference type="AlphaFoldDB" id="I4EGG0"/>
<keyword evidence="3" id="KW-1185">Reference proteome</keyword>
<protein>
    <submittedName>
        <fullName evidence="2">Uncharacterized protein</fullName>
    </submittedName>
</protein>
<gene>
    <name evidence="2" type="ORF">NITHO_270018</name>
</gene>
<accession>I4EGG0</accession>
<evidence type="ECO:0000313" key="3">
    <source>
        <dbReference type="Proteomes" id="UP000004221"/>
    </source>
</evidence>
<evidence type="ECO:0000313" key="2">
    <source>
        <dbReference type="EMBL" id="CCF83772.1"/>
    </source>
</evidence>
<sequence>MPLTGNPENGARPLPCGTFPPRRGGTHVRRGHPSGGTPARTPACPCCHCVCISARPGSRSHAINTMVGNRAVKELHVALDAFFRSILPEAPAEKEVHVAGRDMPGLLQTFFTVPGSCQHIRPRG</sequence>
<comment type="caution">
    <text evidence="2">The sequence shown here is derived from an EMBL/GenBank/DDBJ whole genome shotgun (WGS) entry which is preliminary data.</text>
</comment>
<dbReference type="Proteomes" id="UP000004221">
    <property type="component" value="Unassembled WGS sequence"/>
</dbReference>
<dbReference type="EMBL" id="CAGS01000190">
    <property type="protein sequence ID" value="CCF83772.1"/>
    <property type="molecule type" value="Genomic_DNA"/>
</dbReference>
<evidence type="ECO:0000256" key="1">
    <source>
        <dbReference type="SAM" id="MobiDB-lite"/>
    </source>
</evidence>
<organism evidence="2 3">
    <name type="scientific">Nitrolancea hollandica Lb</name>
    <dbReference type="NCBI Taxonomy" id="1129897"/>
    <lineage>
        <taxon>Bacteria</taxon>
        <taxon>Pseudomonadati</taxon>
        <taxon>Thermomicrobiota</taxon>
        <taxon>Thermomicrobia</taxon>
        <taxon>Sphaerobacterales</taxon>
        <taxon>Sphaerobacterineae</taxon>
        <taxon>Sphaerobacteraceae</taxon>
        <taxon>Nitrolancea</taxon>
    </lineage>
</organism>
<feature type="region of interest" description="Disordered" evidence="1">
    <location>
        <begin position="1"/>
        <end position="42"/>
    </location>
</feature>
<reference evidence="2 3" key="1">
    <citation type="journal article" date="2012" name="ISME J.">
        <title>Nitrification expanded: discovery, physiology and genomics of a nitrite-oxidizing bacterium from the phylum Chloroflexi.</title>
        <authorList>
            <person name="Sorokin D.Y."/>
            <person name="Lucker S."/>
            <person name="Vejmelkova D."/>
            <person name="Kostrikina N.A."/>
            <person name="Kleerebezem R."/>
            <person name="Rijpstra W.I."/>
            <person name="Damste J.S."/>
            <person name="Le Paslier D."/>
            <person name="Muyzer G."/>
            <person name="Wagner M."/>
            <person name="van Loosdrecht M.C."/>
            <person name="Daims H."/>
        </authorList>
    </citation>
    <scope>NUCLEOTIDE SEQUENCE [LARGE SCALE GENOMIC DNA]</scope>
    <source>
        <strain evidence="3">none</strain>
    </source>
</reference>